<dbReference type="EMBL" id="CAEY01000289">
    <property type="status" value="NOT_ANNOTATED_CDS"/>
    <property type="molecule type" value="Genomic_DNA"/>
</dbReference>
<dbReference type="FunFam" id="1.10.630.10:FF:000036">
    <property type="entry name" value="CYtochrome P450 family"/>
    <property type="match status" value="1"/>
</dbReference>
<reference evidence="10" key="2">
    <citation type="submission" date="2015-06" db="UniProtKB">
        <authorList>
            <consortium name="EnsemblMetazoa"/>
        </authorList>
    </citation>
    <scope>IDENTIFICATION</scope>
</reference>
<comment type="similarity">
    <text evidence="2 8">Belongs to the cytochrome P450 family.</text>
</comment>
<dbReference type="Pfam" id="PF00067">
    <property type="entry name" value="p450"/>
    <property type="match status" value="1"/>
</dbReference>
<evidence type="ECO:0000313" key="11">
    <source>
        <dbReference type="Proteomes" id="UP000015104"/>
    </source>
</evidence>
<evidence type="ECO:0000256" key="7">
    <source>
        <dbReference type="PIRSR" id="PIRSR602401-1"/>
    </source>
</evidence>
<dbReference type="OMA" id="RFMKEDM"/>
<evidence type="ECO:0000256" key="6">
    <source>
        <dbReference type="ARBA" id="ARBA00023033"/>
    </source>
</evidence>
<dbReference type="InterPro" id="IPR017972">
    <property type="entry name" value="Cyt_P450_CS"/>
</dbReference>
<dbReference type="InterPro" id="IPR036396">
    <property type="entry name" value="Cyt_P450_sf"/>
</dbReference>
<gene>
    <name evidence="10" type="primary">107365794</name>
</gene>
<evidence type="ECO:0000256" key="3">
    <source>
        <dbReference type="ARBA" id="ARBA00022723"/>
    </source>
</evidence>
<evidence type="ECO:0000256" key="9">
    <source>
        <dbReference type="SAM" id="Phobius"/>
    </source>
</evidence>
<dbReference type="GO" id="GO:0005506">
    <property type="term" value="F:iron ion binding"/>
    <property type="evidence" value="ECO:0007669"/>
    <property type="project" value="InterPro"/>
</dbReference>
<dbReference type="PRINTS" id="PR00463">
    <property type="entry name" value="EP450I"/>
</dbReference>
<keyword evidence="5 7" id="KW-0408">Iron</keyword>
<evidence type="ECO:0000256" key="1">
    <source>
        <dbReference type="ARBA" id="ARBA00001971"/>
    </source>
</evidence>
<dbReference type="PANTHER" id="PTHR24300:SF375">
    <property type="entry name" value="CYTOCHROME P450 FAMILY"/>
    <property type="match status" value="1"/>
</dbReference>
<dbReference type="eggNOG" id="KOG0156">
    <property type="taxonomic scope" value="Eukaryota"/>
</dbReference>
<dbReference type="EnsemblMetazoa" id="tetur16g03500.1">
    <property type="protein sequence ID" value="tetur16g03500.1"/>
    <property type="gene ID" value="tetur16g03500"/>
</dbReference>
<keyword evidence="9" id="KW-0472">Membrane</keyword>
<dbReference type="Gene3D" id="1.10.630.10">
    <property type="entry name" value="Cytochrome P450"/>
    <property type="match status" value="1"/>
</dbReference>
<dbReference type="InterPro" id="IPR001128">
    <property type="entry name" value="Cyt_P450"/>
</dbReference>
<dbReference type="GO" id="GO:0020037">
    <property type="term" value="F:heme binding"/>
    <property type="evidence" value="ECO:0007669"/>
    <property type="project" value="InterPro"/>
</dbReference>
<keyword evidence="7 8" id="KW-0349">Heme</keyword>
<keyword evidence="9" id="KW-1133">Transmembrane helix</keyword>
<name>T1KP57_TETUR</name>
<dbReference type="PROSITE" id="PS00086">
    <property type="entry name" value="CYTOCHROME_P450"/>
    <property type="match status" value="1"/>
</dbReference>
<dbReference type="KEGG" id="tut:107365794"/>
<dbReference type="GO" id="GO:0016712">
    <property type="term" value="F:oxidoreductase activity, acting on paired donors, with incorporation or reduction of molecular oxygen, reduced flavin or flavoprotein as one donor, and incorporation of one atom of oxygen"/>
    <property type="evidence" value="ECO:0007669"/>
    <property type="project" value="TreeGrafter"/>
</dbReference>
<sequence length="502" mass="57902">MFLTDYFVFSQPLYSIASGLIFLFVFNFLVTTVKRLFLLPPGPWGLPIVGYYPFLKDESYLAFDSLSKKYGPVYCLKLGLHDVVVICDWDHLKLAFADESLLARPYETFFEGLINEPSFIEMSGEPWRAHRRLSLQVLRNVGFGTSKMEDAVSTEIQQFLPTIGKSKVDFIAKILPSVSNNISLLLFGHRFDYSDAFKVELDDNMERVNQAVQFAGLTAFFPWLARIFAIFKLSGMDIIDKCMNAAEDLIQKEIDRHQVKTDMNEIEDYIDGYLVEQKNRHNKDENDEVFNNKVLLRNVTEFFAAGSETVTSTLSWAMMYLIYKPEYQDKIRTEISDVIGFDREPLYVDRNRMPFTMAFLYEAQRIGSVIAVNLLRRAARDTKIGEYNIPQDTVVIFNLWSIHRDPKLWPEPEKFDPNRFLSEDGSKAIKPPYLVPFSGGKRICLGEGLANVELFLYLVNILQKYRVRCDPDVKLSFESVFGVARRPKHLPLLTFEKIASQN</sequence>
<dbReference type="SUPFAM" id="SSF48264">
    <property type="entry name" value="Cytochrome P450"/>
    <property type="match status" value="1"/>
</dbReference>
<keyword evidence="4 8" id="KW-0560">Oxidoreductase</keyword>
<dbReference type="InterPro" id="IPR002401">
    <property type="entry name" value="Cyt_P450_E_grp-I"/>
</dbReference>
<evidence type="ECO:0000256" key="4">
    <source>
        <dbReference type="ARBA" id="ARBA00023002"/>
    </source>
</evidence>
<dbReference type="PANTHER" id="PTHR24300">
    <property type="entry name" value="CYTOCHROME P450 508A4-RELATED"/>
    <property type="match status" value="1"/>
</dbReference>
<reference evidence="11" key="1">
    <citation type="submission" date="2011-08" db="EMBL/GenBank/DDBJ databases">
        <authorList>
            <person name="Rombauts S."/>
        </authorList>
    </citation>
    <scope>NUCLEOTIDE SEQUENCE</scope>
    <source>
        <strain evidence="11">London</strain>
    </source>
</reference>
<keyword evidence="9" id="KW-0812">Transmembrane</keyword>
<dbReference type="GO" id="GO:0006805">
    <property type="term" value="P:xenobiotic metabolic process"/>
    <property type="evidence" value="ECO:0007669"/>
    <property type="project" value="TreeGrafter"/>
</dbReference>
<feature type="binding site" description="axial binding residue" evidence="7">
    <location>
        <position position="444"/>
    </location>
    <ligand>
        <name>heme</name>
        <dbReference type="ChEBI" id="CHEBI:30413"/>
    </ligand>
    <ligandPart>
        <name>Fe</name>
        <dbReference type="ChEBI" id="CHEBI:18248"/>
    </ligandPart>
</feature>
<keyword evidence="11" id="KW-1185">Reference proteome</keyword>
<feature type="transmembrane region" description="Helical" evidence="9">
    <location>
        <begin position="12"/>
        <end position="30"/>
    </location>
</feature>
<evidence type="ECO:0000256" key="8">
    <source>
        <dbReference type="RuleBase" id="RU000461"/>
    </source>
</evidence>
<evidence type="ECO:0000313" key="10">
    <source>
        <dbReference type="EnsemblMetazoa" id="tetur16g03500.1"/>
    </source>
</evidence>
<dbReference type="HOGENOM" id="CLU_001570_22_0_1"/>
<dbReference type="InterPro" id="IPR050182">
    <property type="entry name" value="Cytochrome_P450_fam2"/>
</dbReference>
<evidence type="ECO:0000256" key="2">
    <source>
        <dbReference type="ARBA" id="ARBA00010617"/>
    </source>
</evidence>
<accession>T1KP57</accession>
<dbReference type="GO" id="GO:0005737">
    <property type="term" value="C:cytoplasm"/>
    <property type="evidence" value="ECO:0007669"/>
    <property type="project" value="TreeGrafter"/>
</dbReference>
<dbReference type="OrthoDB" id="6507093at2759"/>
<evidence type="ECO:0008006" key="12">
    <source>
        <dbReference type="Google" id="ProtNLM"/>
    </source>
</evidence>
<dbReference type="PRINTS" id="PR00385">
    <property type="entry name" value="P450"/>
</dbReference>
<dbReference type="Proteomes" id="UP000015104">
    <property type="component" value="Unassembled WGS sequence"/>
</dbReference>
<protein>
    <recommendedName>
        <fullName evidence="12">Cytochrome P450</fullName>
    </recommendedName>
</protein>
<evidence type="ECO:0000256" key="5">
    <source>
        <dbReference type="ARBA" id="ARBA00023004"/>
    </source>
</evidence>
<comment type="cofactor">
    <cofactor evidence="1 7">
        <name>heme</name>
        <dbReference type="ChEBI" id="CHEBI:30413"/>
    </cofactor>
</comment>
<dbReference type="STRING" id="32264.T1KP57"/>
<dbReference type="GO" id="GO:0006082">
    <property type="term" value="P:organic acid metabolic process"/>
    <property type="evidence" value="ECO:0007669"/>
    <property type="project" value="TreeGrafter"/>
</dbReference>
<dbReference type="AlphaFoldDB" id="T1KP57"/>
<keyword evidence="3 7" id="KW-0479">Metal-binding</keyword>
<keyword evidence="6 8" id="KW-0503">Monooxygenase</keyword>
<proteinExistence type="inferred from homology"/>
<organism evidence="10 11">
    <name type="scientific">Tetranychus urticae</name>
    <name type="common">Two-spotted spider mite</name>
    <dbReference type="NCBI Taxonomy" id="32264"/>
    <lineage>
        <taxon>Eukaryota</taxon>
        <taxon>Metazoa</taxon>
        <taxon>Ecdysozoa</taxon>
        <taxon>Arthropoda</taxon>
        <taxon>Chelicerata</taxon>
        <taxon>Arachnida</taxon>
        <taxon>Acari</taxon>
        <taxon>Acariformes</taxon>
        <taxon>Trombidiformes</taxon>
        <taxon>Prostigmata</taxon>
        <taxon>Eleutherengona</taxon>
        <taxon>Raphignathae</taxon>
        <taxon>Tetranychoidea</taxon>
        <taxon>Tetranychidae</taxon>
        <taxon>Tetranychus</taxon>
    </lineage>
</organism>